<protein>
    <submittedName>
        <fullName evidence="5">Zinc-binding domain-containing protein</fullName>
    </submittedName>
</protein>
<dbReference type="EMBL" id="LSBJ02000006">
    <property type="protein sequence ID" value="OAQ63497.1"/>
    <property type="molecule type" value="Genomic_DNA"/>
</dbReference>
<keyword evidence="6" id="KW-1185">Reference proteome</keyword>
<dbReference type="Pfam" id="PF13695">
    <property type="entry name" value="Zn_ribbon_3CxxC"/>
    <property type="match status" value="1"/>
</dbReference>
<dbReference type="Proteomes" id="UP000078397">
    <property type="component" value="Unassembled WGS sequence"/>
</dbReference>
<dbReference type="GeneID" id="28856427"/>
<dbReference type="OrthoDB" id="8121437at2759"/>
<feature type="domain" description="3CxxC-type" evidence="4">
    <location>
        <begin position="46"/>
        <end position="144"/>
    </location>
</feature>
<dbReference type="GO" id="GO:0008270">
    <property type="term" value="F:zinc ion binding"/>
    <property type="evidence" value="ECO:0007669"/>
    <property type="project" value="UniProtKB-KW"/>
</dbReference>
<keyword evidence="2" id="KW-0863">Zinc-finger</keyword>
<dbReference type="AlphaFoldDB" id="A0A179FDN9"/>
<gene>
    <name evidence="5" type="ORF">VFPPC_14665</name>
</gene>
<keyword evidence="3" id="KW-0862">Zinc</keyword>
<dbReference type="RefSeq" id="XP_018141077.1">
    <property type="nucleotide sequence ID" value="XM_018292433.1"/>
</dbReference>
<dbReference type="InterPro" id="IPR027377">
    <property type="entry name" value="ZAR1/RTP1-5-like_Znf-3CxxC"/>
</dbReference>
<evidence type="ECO:0000256" key="1">
    <source>
        <dbReference type="ARBA" id="ARBA00022723"/>
    </source>
</evidence>
<evidence type="ECO:0000256" key="3">
    <source>
        <dbReference type="ARBA" id="ARBA00022833"/>
    </source>
</evidence>
<evidence type="ECO:0000256" key="2">
    <source>
        <dbReference type="ARBA" id="ARBA00022771"/>
    </source>
</evidence>
<name>A0A179FDN9_METCM</name>
<keyword evidence="1" id="KW-0479">Metal-binding</keyword>
<proteinExistence type="predicted"/>
<reference evidence="5 6" key="1">
    <citation type="journal article" date="2016" name="PLoS Pathog.">
        <title>Biosynthesis of antibiotic leucinostatins in bio-control fungus Purpureocillium lilacinum and their inhibition on phytophthora revealed by genome mining.</title>
        <authorList>
            <person name="Wang G."/>
            <person name="Liu Z."/>
            <person name="Lin R."/>
            <person name="Li E."/>
            <person name="Mao Z."/>
            <person name="Ling J."/>
            <person name="Yang Y."/>
            <person name="Yin W.B."/>
            <person name="Xie B."/>
        </authorList>
    </citation>
    <scope>NUCLEOTIDE SEQUENCE [LARGE SCALE GENOMIC DNA]</scope>
    <source>
        <strain evidence="5">170</strain>
    </source>
</reference>
<evidence type="ECO:0000259" key="4">
    <source>
        <dbReference type="SMART" id="SM01328"/>
    </source>
</evidence>
<dbReference type="KEGG" id="pchm:VFPPC_14665"/>
<sequence length="161" mass="18704">MAPPPRWSMFPDHHSEVADLLEEDNLYFTFHHGDKETGHIKGYDTNVMGRFQCPNPNYNEQGWSSKKIAVWIRLYSGKRYNARVFHQRCKSCNWVSRPTLDDSYAERVAYRLKKWSNVEVERPFYGGKKGKPHKSELCEGCKNGHCAEGDLEELMGSLSLF</sequence>
<organism evidence="5 6">
    <name type="scientific">Pochonia chlamydosporia 170</name>
    <dbReference type="NCBI Taxonomy" id="1380566"/>
    <lineage>
        <taxon>Eukaryota</taxon>
        <taxon>Fungi</taxon>
        <taxon>Dikarya</taxon>
        <taxon>Ascomycota</taxon>
        <taxon>Pezizomycotina</taxon>
        <taxon>Sordariomycetes</taxon>
        <taxon>Hypocreomycetidae</taxon>
        <taxon>Hypocreales</taxon>
        <taxon>Clavicipitaceae</taxon>
        <taxon>Pochonia</taxon>
    </lineage>
</organism>
<evidence type="ECO:0000313" key="6">
    <source>
        <dbReference type="Proteomes" id="UP000078397"/>
    </source>
</evidence>
<evidence type="ECO:0000313" key="5">
    <source>
        <dbReference type="EMBL" id="OAQ63497.1"/>
    </source>
</evidence>
<accession>A0A179FDN9</accession>
<dbReference type="SMART" id="SM01328">
    <property type="entry name" value="zf-3CxxC"/>
    <property type="match status" value="1"/>
</dbReference>
<comment type="caution">
    <text evidence="5">The sequence shown here is derived from an EMBL/GenBank/DDBJ whole genome shotgun (WGS) entry which is preliminary data.</text>
</comment>
<dbReference type="STRING" id="1380566.A0A179FDN9"/>